<feature type="region of interest" description="Disordered" evidence="1">
    <location>
        <begin position="293"/>
        <end position="328"/>
    </location>
</feature>
<sequence length="328" mass="36509">MSSTNGTQPVMPNNIIQASHSELVLFLVLNMWPSHIGLPFLLAIVVFSKRVQRHATFINLLVVFMIVGISSSILAYAGKTTGPEPSKLLCLFQASLLYGMPAITSLAAFFLVFQMFIVIRSAFYGRVYMERDHNMRRWLMICTPYVAWMVSMLVTAVVGAARPQYISRNRRFFYCSVKNDSLTNVIVIVAAAIILATLVLEVWTVVLFYKRWLSSQKGNHHMLSTLELNLPIRILSFGLYLAIALSMSLLSISSPQSPIPDLIIASAATVVILIFGTQPDILGVLCFWKTQAPQPPPKDEAISVRPSLEEKGHQSLHPGPAMNVQYEP</sequence>
<gene>
    <name evidence="3" type="ORF">K435DRAFT_961162</name>
</gene>
<reference evidence="3 4" key="1">
    <citation type="journal article" date="2019" name="Nat. Ecol. Evol.">
        <title>Megaphylogeny resolves global patterns of mushroom evolution.</title>
        <authorList>
            <person name="Varga T."/>
            <person name="Krizsan K."/>
            <person name="Foldi C."/>
            <person name="Dima B."/>
            <person name="Sanchez-Garcia M."/>
            <person name="Sanchez-Ramirez S."/>
            <person name="Szollosi G.J."/>
            <person name="Szarkandi J.G."/>
            <person name="Papp V."/>
            <person name="Albert L."/>
            <person name="Andreopoulos W."/>
            <person name="Angelini C."/>
            <person name="Antonin V."/>
            <person name="Barry K.W."/>
            <person name="Bougher N.L."/>
            <person name="Buchanan P."/>
            <person name="Buyck B."/>
            <person name="Bense V."/>
            <person name="Catcheside P."/>
            <person name="Chovatia M."/>
            <person name="Cooper J."/>
            <person name="Damon W."/>
            <person name="Desjardin D."/>
            <person name="Finy P."/>
            <person name="Geml J."/>
            <person name="Haridas S."/>
            <person name="Hughes K."/>
            <person name="Justo A."/>
            <person name="Karasinski D."/>
            <person name="Kautmanova I."/>
            <person name="Kiss B."/>
            <person name="Kocsube S."/>
            <person name="Kotiranta H."/>
            <person name="LaButti K.M."/>
            <person name="Lechner B.E."/>
            <person name="Liimatainen K."/>
            <person name="Lipzen A."/>
            <person name="Lukacs Z."/>
            <person name="Mihaltcheva S."/>
            <person name="Morgado L.N."/>
            <person name="Niskanen T."/>
            <person name="Noordeloos M.E."/>
            <person name="Ohm R.A."/>
            <person name="Ortiz-Santana B."/>
            <person name="Ovrebo C."/>
            <person name="Racz N."/>
            <person name="Riley R."/>
            <person name="Savchenko A."/>
            <person name="Shiryaev A."/>
            <person name="Soop K."/>
            <person name="Spirin V."/>
            <person name="Szebenyi C."/>
            <person name="Tomsovsky M."/>
            <person name="Tulloss R.E."/>
            <person name="Uehling J."/>
            <person name="Grigoriev I.V."/>
            <person name="Vagvolgyi C."/>
            <person name="Papp T."/>
            <person name="Martin F.M."/>
            <person name="Miettinen O."/>
            <person name="Hibbett D.S."/>
            <person name="Nagy L.G."/>
        </authorList>
    </citation>
    <scope>NUCLEOTIDE SEQUENCE [LARGE SCALE GENOMIC DNA]</scope>
    <source>
        <strain evidence="3 4">CBS 962.96</strain>
    </source>
</reference>
<accession>A0A4S8MQR4</accession>
<feature type="transmembrane region" description="Helical" evidence="2">
    <location>
        <begin position="57"/>
        <end position="77"/>
    </location>
</feature>
<dbReference type="Proteomes" id="UP000297245">
    <property type="component" value="Unassembled WGS sequence"/>
</dbReference>
<protein>
    <recommendedName>
        <fullName evidence="5">G-protein coupled receptors family 1 profile domain-containing protein</fullName>
    </recommendedName>
</protein>
<name>A0A4S8MQR4_DENBC</name>
<evidence type="ECO:0008006" key="5">
    <source>
        <dbReference type="Google" id="ProtNLM"/>
    </source>
</evidence>
<evidence type="ECO:0000256" key="2">
    <source>
        <dbReference type="SAM" id="Phobius"/>
    </source>
</evidence>
<proteinExistence type="predicted"/>
<dbReference type="AlphaFoldDB" id="A0A4S8MQR4"/>
<evidence type="ECO:0000256" key="1">
    <source>
        <dbReference type="SAM" id="MobiDB-lite"/>
    </source>
</evidence>
<keyword evidence="2" id="KW-0472">Membrane</keyword>
<organism evidence="3 4">
    <name type="scientific">Dendrothele bispora (strain CBS 962.96)</name>
    <dbReference type="NCBI Taxonomy" id="1314807"/>
    <lineage>
        <taxon>Eukaryota</taxon>
        <taxon>Fungi</taxon>
        <taxon>Dikarya</taxon>
        <taxon>Basidiomycota</taxon>
        <taxon>Agaricomycotina</taxon>
        <taxon>Agaricomycetes</taxon>
        <taxon>Agaricomycetidae</taxon>
        <taxon>Agaricales</taxon>
        <taxon>Agaricales incertae sedis</taxon>
        <taxon>Dendrothele</taxon>
    </lineage>
</organism>
<keyword evidence="2" id="KW-1133">Transmembrane helix</keyword>
<keyword evidence="4" id="KW-1185">Reference proteome</keyword>
<dbReference type="OrthoDB" id="3222065at2759"/>
<feature type="transmembrane region" description="Helical" evidence="2">
    <location>
        <begin position="97"/>
        <end position="118"/>
    </location>
</feature>
<feature type="transmembrane region" description="Helical" evidence="2">
    <location>
        <begin position="23"/>
        <end position="45"/>
    </location>
</feature>
<evidence type="ECO:0000313" key="3">
    <source>
        <dbReference type="EMBL" id="THV05400.1"/>
    </source>
</evidence>
<feature type="transmembrane region" description="Helical" evidence="2">
    <location>
        <begin position="181"/>
        <end position="209"/>
    </location>
</feature>
<evidence type="ECO:0000313" key="4">
    <source>
        <dbReference type="Proteomes" id="UP000297245"/>
    </source>
</evidence>
<feature type="transmembrane region" description="Helical" evidence="2">
    <location>
        <begin position="230"/>
        <end position="250"/>
    </location>
</feature>
<keyword evidence="2" id="KW-0812">Transmembrane</keyword>
<dbReference type="EMBL" id="ML179049">
    <property type="protein sequence ID" value="THV05400.1"/>
    <property type="molecule type" value="Genomic_DNA"/>
</dbReference>
<feature type="transmembrane region" description="Helical" evidence="2">
    <location>
        <begin position="262"/>
        <end position="288"/>
    </location>
</feature>
<feature type="transmembrane region" description="Helical" evidence="2">
    <location>
        <begin position="138"/>
        <end position="161"/>
    </location>
</feature>
<feature type="compositionally biased region" description="Basic and acidic residues" evidence="1">
    <location>
        <begin position="297"/>
        <end position="313"/>
    </location>
</feature>